<dbReference type="SUPFAM" id="SSF46689">
    <property type="entry name" value="Homeodomain-like"/>
    <property type="match status" value="1"/>
</dbReference>
<keyword evidence="2" id="KW-0067">ATP-binding</keyword>
<accession>A0A5D4RJQ9</accession>
<dbReference type="PROSITE" id="PS50045">
    <property type="entry name" value="SIGMA54_INTERACT_4"/>
    <property type="match status" value="1"/>
</dbReference>
<dbReference type="Pfam" id="PF00158">
    <property type="entry name" value="Sigma54_activat"/>
    <property type="match status" value="1"/>
</dbReference>
<dbReference type="InterPro" id="IPR002197">
    <property type="entry name" value="HTH_Fis"/>
</dbReference>
<evidence type="ECO:0000259" key="5">
    <source>
        <dbReference type="PROSITE" id="PS50045"/>
    </source>
</evidence>
<proteinExistence type="predicted"/>
<dbReference type="Gene3D" id="1.10.10.60">
    <property type="entry name" value="Homeodomain-like"/>
    <property type="match status" value="1"/>
</dbReference>
<dbReference type="Pfam" id="PF06506">
    <property type="entry name" value="PrpR_N"/>
    <property type="match status" value="1"/>
</dbReference>
<dbReference type="EMBL" id="VTEQ01000006">
    <property type="protein sequence ID" value="TYS51527.1"/>
    <property type="molecule type" value="Genomic_DNA"/>
</dbReference>
<evidence type="ECO:0000256" key="2">
    <source>
        <dbReference type="ARBA" id="ARBA00022840"/>
    </source>
</evidence>
<dbReference type="PANTHER" id="PTHR32071">
    <property type="entry name" value="TRANSCRIPTIONAL REGULATORY PROTEIN"/>
    <property type="match status" value="1"/>
</dbReference>
<organism evidence="6 7">
    <name type="scientific">Rossellomorea marisflavi</name>
    <dbReference type="NCBI Taxonomy" id="189381"/>
    <lineage>
        <taxon>Bacteria</taxon>
        <taxon>Bacillati</taxon>
        <taxon>Bacillota</taxon>
        <taxon>Bacilli</taxon>
        <taxon>Bacillales</taxon>
        <taxon>Bacillaceae</taxon>
        <taxon>Rossellomorea</taxon>
    </lineage>
</organism>
<reference evidence="6 7" key="1">
    <citation type="submission" date="2019-08" db="EMBL/GenBank/DDBJ databases">
        <title>Bacillus genomes from the desert of Cuatro Cienegas, Coahuila.</title>
        <authorList>
            <person name="Olmedo-Alvarez G."/>
        </authorList>
    </citation>
    <scope>NUCLEOTIDE SEQUENCE [LARGE SCALE GENOMIC DNA]</scope>
    <source>
        <strain evidence="6 7">CH108_3D</strain>
    </source>
</reference>
<sequence length="567" mass="63033">MQQIRSMSDMKALLIAPYSGMAEVSKQLDLPPDVKMDVTVANLEEGADFARQTMLEEYDIIISRGGTALAIEQVASLPVIHIQISGYDMLRVFTLIKNIGKKVALVGFASVTQGAATLCNILEYDIEVKTIANRTEVKALLESLKEAGYESIIGDVVTVQAAESMGLHGVLITSGKEALIQAIEEGRRAFQLSKKVRHNYDIFHQLFHEFPYPTAVIGKDLLIHERNAAYRAYLDDNALTQSTIKLPLEEVLSTGKNQWLKLEHGNQFLVVQLFKLTDTKAGMMCFVRGNPSDRKPISIDIGPNASPIIGESLYSRDLARQLTRLGSMPLSIIGDKGTGKSTVAENIHHQRFGHAAPLISIDAALLDEHALSELKQILLPIQAGSIVVLNQDKSQHVEKFTSLLTSYSHRVQIIFIQENAWQDVTIETQSIHLAPLSRRKEDIPVFAHYFLTALHAQNGSETVGIKPEAMTLLKEYDWPGNLHELKQAIHELAQKADGYYIEKAQTEMLLSCKKASIPSTSVDGTLRQIEKRIIETVLAEENGNQSRASKRLGINRSTLWRKLNEEN</sequence>
<evidence type="ECO:0000313" key="7">
    <source>
        <dbReference type="Proteomes" id="UP000322997"/>
    </source>
</evidence>
<name>A0A5D4RJQ9_9BACI</name>
<dbReference type="GO" id="GO:0005524">
    <property type="term" value="F:ATP binding"/>
    <property type="evidence" value="ECO:0007669"/>
    <property type="project" value="UniProtKB-KW"/>
</dbReference>
<keyword evidence="4" id="KW-0804">Transcription</keyword>
<dbReference type="InterPro" id="IPR002078">
    <property type="entry name" value="Sigma_54_int"/>
</dbReference>
<evidence type="ECO:0000256" key="1">
    <source>
        <dbReference type="ARBA" id="ARBA00022741"/>
    </source>
</evidence>
<dbReference type="PRINTS" id="PR01590">
    <property type="entry name" value="HTHFIS"/>
</dbReference>
<dbReference type="Gene3D" id="3.40.50.300">
    <property type="entry name" value="P-loop containing nucleotide triphosphate hydrolases"/>
    <property type="match status" value="1"/>
</dbReference>
<keyword evidence="3" id="KW-0805">Transcription regulation</keyword>
<protein>
    <recommendedName>
        <fullName evidence="5">Sigma-54 factor interaction domain-containing protein</fullName>
    </recommendedName>
</protein>
<dbReference type="GO" id="GO:0000156">
    <property type="term" value="F:phosphorelay response regulator activity"/>
    <property type="evidence" value="ECO:0007669"/>
    <property type="project" value="InterPro"/>
</dbReference>
<dbReference type="Pfam" id="PF02954">
    <property type="entry name" value="HTH_8"/>
    <property type="match status" value="1"/>
</dbReference>
<gene>
    <name evidence="6" type="ORF">FZC83_18345</name>
</gene>
<feature type="domain" description="Sigma-54 factor interaction" evidence="5">
    <location>
        <begin position="430"/>
        <end position="494"/>
    </location>
</feature>
<comment type="caution">
    <text evidence="6">The sequence shown here is derived from an EMBL/GenBank/DDBJ whole genome shotgun (WGS) entry which is preliminary data.</text>
</comment>
<dbReference type="InterPro" id="IPR009057">
    <property type="entry name" value="Homeodomain-like_sf"/>
</dbReference>
<dbReference type="InterPro" id="IPR010524">
    <property type="entry name" value="Sig_transdc_resp-reg_PrpR_N"/>
</dbReference>
<dbReference type="SUPFAM" id="SSF159800">
    <property type="entry name" value="PrpR receptor domain-like"/>
    <property type="match status" value="1"/>
</dbReference>
<dbReference type="Gene3D" id="1.10.8.60">
    <property type="match status" value="1"/>
</dbReference>
<dbReference type="Gene3D" id="3.40.50.2300">
    <property type="match status" value="1"/>
</dbReference>
<dbReference type="GO" id="GO:0043565">
    <property type="term" value="F:sequence-specific DNA binding"/>
    <property type="evidence" value="ECO:0007669"/>
    <property type="project" value="InterPro"/>
</dbReference>
<evidence type="ECO:0000313" key="6">
    <source>
        <dbReference type="EMBL" id="TYS51527.1"/>
    </source>
</evidence>
<dbReference type="InterPro" id="IPR027417">
    <property type="entry name" value="P-loop_NTPase"/>
</dbReference>
<evidence type="ECO:0000256" key="4">
    <source>
        <dbReference type="ARBA" id="ARBA00023163"/>
    </source>
</evidence>
<dbReference type="GO" id="GO:0006355">
    <property type="term" value="P:regulation of DNA-templated transcription"/>
    <property type="evidence" value="ECO:0007669"/>
    <property type="project" value="InterPro"/>
</dbReference>
<dbReference type="InterPro" id="IPR058031">
    <property type="entry name" value="AAA_lid_NorR"/>
</dbReference>
<evidence type="ECO:0000256" key="3">
    <source>
        <dbReference type="ARBA" id="ARBA00023015"/>
    </source>
</evidence>
<dbReference type="Gene3D" id="3.40.50.10660">
    <property type="entry name" value="PrpR receptor domain-like"/>
    <property type="match status" value="1"/>
</dbReference>
<dbReference type="SUPFAM" id="SSF52540">
    <property type="entry name" value="P-loop containing nucleoside triphosphate hydrolases"/>
    <property type="match status" value="1"/>
</dbReference>
<dbReference type="Proteomes" id="UP000322997">
    <property type="component" value="Unassembled WGS sequence"/>
</dbReference>
<dbReference type="AlphaFoldDB" id="A0A5D4RJQ9"/>
<keyword evidence="1" id="KW-0547">Nucleotide-binding</keyword>
<dbReference type="Pfam" id="PF25601">
    <property type="entry name" value="AAA_lid_14"/>
    <property type="match status" value="1"/>
</dbReference>